<dbReference type="InterPro" id="IPR005467">
    <property type="entry name" value="His_kinase_dom"/>
</dbReference>
<dbReference type="InterPro" id="IPR003594">
    <property type="entry name" value="HATPase_dom"/>
</dbReference>
<evidence type="ECO:0000256" key="1">
    <source>
        <dbReference type="ARBA" id="ARBA00000085"/>
    </source>
</evidence>
<dbReference type="RefSeq" id="WP_228416625.1">
    <property type="nucleotide sequence ID" value="NZ_CP081135.1"/>
</dbReference>
<keyword evidence="7" id="KW-0067">ATP-binding</keyword>
<evidence type="ECO:0000256" key="4">
    <source>
        <dbReference type="ARBA" id="ARBA00022679"/>
    </source>
</evidence>
<keyword evidence="3" id="KW-0597">Phosphoprotein</keyword>
<feature type="transmembrane region" description="Helical" evidence="9">
    <location>
        <begin position="21"/>
        <end position="41"/>
    </location>
</feature>
<comment type="catalytic activity">
    <reaction evidence="1">
        <text>ATP + protein L-histidine = ADP + protein N-phospho-L-histidine.</text>
        <dbReference type="EC" id="2.7.13.3"/>
    </reaction>
</comment>
<evidence type="ECO:0000259" key="10">
    <source>
        <dbReference type="PROSITE" id="PS50109"/>
    </source>
</evidence>
<gene>
    <name evidence="11" type="ORF">JW646_03430</name>
</gene>
<keyword evidence="9" id="KW-0472">Membrane</keyword>
<keyword evidence="8" id="KW-0902">Two-component regulatory system</keyword>
<dbReference type="Gene3D" id="1.10.287.130">
    <property type="match status" value="1"/>
</dbReference>
<dbReference type="CDD" id="cd00082">
    <property type="entry name" value="HisKA"/>
    <property type="match status" value="1"/>
</dbReference>
<keyword evidence="9" id="KW-1133">Transmembrane helix</keyword>
<evidence type="ECO:0000256" key="2">
    <source>
        <dbReference type="ARBA" id="ARBA00012438"/>
    </source>
</evidence>
<dbReference type="SMART" id="SM00387">
    <property type="entry name" value="HATPase_c"/>
    <property type="match status" value="1"/>
</dbReference>
<evidence type="ECO:0000256" key="7">
    <source>
        <dbReference type="ARBA" id="ARBA00022840"/>
    </source>
</evidence>
<dbReference type="PANTHER" id="PTHR43547">
    <property type="entry name" value="TWO-COMPONENT HISTIDINE KINASE"/>
    <property type="match status" value="1"/>
</dbReference>
<feature type="transmembrane region" description="Helical" evidence="9">
    <location>
        <begin position="208"/>
        <end position="231"/>
    </location>
</feature>
<feature type="transmembrane region" description="Helical" evidence="9">
    <location>
        <begin position="181"/>
        <end position="201"/>
    </location>
</feature>
<reference evidence="11 12" key="1">
    <citation type="journal article" date="2023" name="Int. J. Syst. Evol. Microbiol.">
        <title>Terrisporobacter hibernicus sp. nov., isolated from bovine faeces in Northern Ireland.</title>
        <authorList>
            <person name="Mitchell M."/>
            <person name="Nguyen S.V."/>
            <person name="Connor M."/>
            <person name="Fairley D.J."/>
            <person name="Donoghue O."/>
            <person name="Marshall H."/>
            <person name="Koolman L."/>
            <person name="McMullan G."/>
            <person name="Schaffer K.E."/>
            <person name="McGrath J.W."/>
            <person name="Fanning S."/>
        </authorList>
    </citation>
    <scope>NUCLEOTIDE SEQUENCE [LARGE SCALE GENOMIC DNA]</scope>
    <source>
        <strain evidence="11 12">MCA3</strain>
    </source>
</reference>
<dbReference type="FunFam" id="3.30.565.10:FF:000037">
    <property type="entry name" value="Hybrid sensor histidine kinase/response regulator"/>
    <property type="match status" value="1"/>
</dbReference>
<evidence type="ECO:0000256" key="8">
    <source>
        <dbReference type="ARBA" id="ARBA00023012"/>
    </source>
</evidence>
<dbReference type="GO" id="GO:0000155">
    <property type="term" value="F:phosphorelay sensor kinase activity"/>
    <property type="evidence" value="ECO:0007669"/>
    <property type="project" value="InterPro"/>
</dbReference>
<evidence type="ECO:0000256" key="3">
    <source>
        <dbReference type="ARBA" id="ARBA00022553"/>
    </source>
</evidence>
<dbReference type="PANTHER" id="PTHR43547:SF2">
    <property type="entry name" value="HYBRID SIGNAL TRANSDUCTION HISTIDINE KINASE C"/>
    <property type="match status" value="1"/>
</dbReference>
<feature type="transmembrane region" description="Helical" evidence="9">
    <location>
        <begin position="243"/>
        <end position="265"/>
    </location>
</feature>
<evidence type="ECO:0000313" key="12">
    <source>
        <dbReference type="Proteomes" id="UP001198983"/>
    </source>
</evidence>
<organism evidence="11 12">
    <name type="scientific">Terrisporobacter hibernicus</name>
    <dbReference type="NCBI Taxonomy" id="2813371"/>
    <lineage>
        <taxon>Bacteria</taxon>
        <taxon>Bacillati</taxon>
        <taxon>Bacillota</taxon>
        <taxon>Clostridia</taxon>
        <taxon>Peptostreptococcales</taxon>
        <taxon>Peptostreptococcaceae</taxon>
        <taxon>Terrisporobacter</taxon>
    </lineage>
</organism>
<dbReference type="PROSITE" id="PS50109">
    <property type="entry name" value="HIS_KIN"/>
    <property type="match status" value="1"/>
</dbReference>
<proteinExistence type="predicted"/>
<feature type="transmembrane region" description="Helical" evidence="9">
    <location>
        <begin position="113"/>
        <end position="133"/>
    </location>
</feature>
<dbReference type="GO" id="GO:0005524">
    <property type="term" value="F:ATP binding"/>
    <property type="evidence" value="ECO:0007669"/>
    <property type="project" value="UniProtKB-KW"/>
</dbReference>
<dbReference type="Pfam" id="PF00512">
    <property type="entry name" value="HisKA"/>
    <property type="match status" value="1"/>
</dbReference>
<dbReference type="Pfam" id="PF02518">
    <property type="entry name" value="HATPase_c"/>
    <property type="match status" value="1"/>
</dbReference>
<dbReference type="InterPro" id="IPR003661">
    <property type="entry name" value="HisK_dim/P_dom"/>
</dbReference>
<accession>A0AAX2ZLI3</accession>
<evidence type="ECO:0000256" key="5">
    <source>
        <dbReference type="ARBA" id="ARBA00022741"/>
    </source>
</evidence>
<name>A0AAX2ZLI3_9FIRM</name>
<dbReference type="SMART" id="SM00388">
    <property type="entry name" value="HisKA"/>
    <property type="match status" value="1"/>
</dbReference>
<keyword evidence="12" id="KW-1185">Reference proteome</keyword>
<feature type="transmembrane region" description="Helical" evidence="9">
    <location>
        <begin position="53"/>
        <end position="74"/>
    </location>
</feature>
<evidence type="ECO:0000256" key="9">
    <source>
        <dbReference type="SAM" id="Phobius"/>
    </source>
</evidence>
<feature type="domain" description="Histidine kinase" evidence="10">
    <location>
        <begin position="410"/>
        <end position="632"/>
    </location>
</feature>
<dbReference type="SUPFAM" id="SSF55874">
    <property type="entry name" value="ATPase domain of HSP90 chaperone/DNA topoisomerase II/histidine kinase"/>
    <property type="match status" value="1"/>
</dbReference>
<keyword evidence="5" id="KW-0547">Nucleotide-binding</keyword>
<evidence type="ECO:0000313" key="11">
    <source>
        <dbReference type="EMBL" id="UEL48517.1"/>
    </source>
</evidence>
<keyword evidence="4" id="KW-0808">Transferase</keyword>
<keyword evidence="9" id="KW-0812">Transmembrane</keyword>
<dbReference type="SUPFAM" id="SSF47384">
    <property type="entry name" value="Homodimeric domain of signal transducing histidine kinase"/>
    <property type="match status" value="1"/>
</dbReference>
<feature type="transmembrane region" description="Helical" evidence="9">
    <location>
        <begin position="81"/>
        <end position="101"/>
    </location>
</feature>
<sequence>MINNIISDRSLIEKEKKLFEKIIFFVLLVCCIYVFNIFSKIGEEKSYLESTLFFIRSFSSILSVLAFGSCLISYNRLKKDSIFVISLMYLGLSVGIVSGQIDFLSFYYEEYNLFNYITVSTSILRIILLLIAIMPKSKIKTLIVNNKKISIIFVVLYTILFNLVEKNLYFLHYFYSTDFFIIYNYFLTSVYFICAIRLLAIGIKDKEYIFVVLASSIFMLAIKAIYAVYAVDTTSFYVKLTSVSITYIIFLIIIAGSFIELYLYINRTKILNENLSLFYNLTDNHKHSFMFICREDGEIIYGNKKFKDYYKINSPEDVKRVKLSFSVLANKLENKDEIIKSLNTKGVWRGIIKNPDESRSVDCSLQVIETLDAKKEFAITYMDVSKLIRKELELEKLKVYNKEKTEFMSNISHELRTPINIFYSTIQLLDISLVKSDKDFKQMYRRYRKTLHVNCKRMLRLINNVVDISKIETGILKGKFDYYNLIAIVEDVTLSVVNYAQLKFINIQFDTNEEEFIAKCDPSMIERALLNLLSNAIKFTPENKNIYVNIYVNDDFAEINIKDEGIGISKSDKTAIFERFVQADKSLTRENEGSGIGLSIVKSIIDLHDGYISVESKVGEGSTFKIILPNRCDECIDYKIYDISNYNTELELSDIYEILV</sequence>
<dbReference type="InterPro" id="IPR036890">
    <property type="entry name" value="HATPase_C_sf"/>
</dbReference>
<dbReference type="KEGG" id="tem:JW646_03430"/>
<dbReference type="InterPro" id="IPR036097">
    <property type="entry name" value="HisK_dim/P_sf"/>
</dbReference>
<dbReference type="InterPro" id="IPR004358">
    <property type="entry name" value="Sig_transdc_His_kin-like_C"/>
</dbReference>
<dbReference type="EMBL" id="CP081135">
    <property type="protein sequence ID" value="UEL48517.1"/>
    <property type="molecule type" value="Genomic_DNA"/>
</dbReference>
<protein>
    <recommendedName>
        <fullName evidence="2">histidine kinase</fullName>
        <ecNumber evidence="2">2.7.13.3</ecNumber>
    </recommendedName>
</protein>
<keyword evidence="6 11" id="KW-0418">Kinase</keyword>
<dbReference type="Gene3D" id="3.30.565.10">
    <property type="entry name" value="Histidine kinase-like ATPase, C-terminal domain"/>
    <property type="match status" value="1"/>
</dbReference>
<dbReference type="EC" id="2.7.13.3" evidence="2"/>
<dbReference type="AlphaFoldDB" id="A0AAX2ZLI3"/>
<dbReference type="Proteomes" id="UP001198983">
    <property type="component" value="Chromosome"/>
</dbReference>
<evidence type="ECO:0000256" key="6">
    <source>
        <dbReference type="ARBA" id="ARBA00022777"/>
    </source>
</evidence>
<dbReference type="PRINTS" id="PR00344">
    <property type="entry name" value="BCTRLSENSOR"/>
</dbReference>